<feature type="transmembrane region" description="Helical" evidence="6">
    <location>
        <begin position="46"/>
        <end position="69"/>
    </location>
</feature>
<sequence>MPAFGVNLPTAYVIIVALTLIVWTLLALAIRLFIRFGISEPWGHDDSACVLATVFGSLYSSLTLLEIRYGLGEHSSGLNPDIIGWSQFLLWFTNMLYATSHELAILSVCYFILRLCGPTNKVWTPRCIAIVTYLWLLAAVFAFAFQCRLPTPWNLTRPRLCINLVSGAEGTRCFRG</sequence>
<comment type="similarity">
    <text evidence="5">Belongs to the SAT4 family.</text>
</comment>
<protein>
    <recommendedName>
        <fullName evidence="7">Rhodopsin domain-containing protein</fullName>
    </recommendedName>
</protein>
<feature type="transmembrane region" description="Helical" evidence="6">
    <location>
        <begin position="89"/>
        <end position="113"/>
    </location>
</feature>
<evidence type="ECO:0000256" key="3">
    <source>
        <dbReference type="ARBA" id="ARBA00022989"/>
    </source>
</evidence>
<dbReference type="Proteomes" id="UP000011761">
    <property type="component" value="Unassembled WGS sequence"/>
</dbReference>
<dbReference type="HOGENOM" id="CLU_1524866_0_0_1"/>
<dbReference type="Pfam" id="PF20684">
    <property type="entry name" value="Fung_rhodopsin"/>
    <property type="match status" value="1"/>
</dbReference>
<dbReference type="InterPro" id="IPR049326">
    <property type="entry name" value="Rhodopsin_dom_fungi"/>
</dbReference>
<evidence type="ECO:0000256" key="2">
    <source>
        <dbReference type="ARBA" id="ARBA00022692"/>
    </source>
</evidence>
<dbReference type="EMBL" id="KB445563">
    <property type="protein sequence ID" value="EMC91707.1"/>
    <property type="molecule type" value="Genomic_DNA"/>
</dbReference>
<evidence type="ECO:0000313" key="9">
    <source>
        <dbReference type="Proteomes" id="UP000011761"/>
    </source>
</evidence>
<dbReference type="OMA" id="ICRITPV"/>
<name>M2LCM0_BAUPA</name>
<evidence type="ECO:0000256" key="5">
    <source>
        <dbReference type="ARBA" id="ARBA00038359"/>
    </source>
</evidence>
<dbReference type="AlphaFoldDB" id="M2LCM0"/>
<dbReference type="GO" id="GO:0016020">
    <property type="term" value="C:membrane"/>
    <property type="evidence" value="ECO:0007669"/>
    <property type="project" value="UniProtKB-SubCell"/>
</dbReference>
<dbReference type="PANTHER" id="PTHR33048">
    <property type="entry name" value="PTH11-LIKE INTEGRAL MEMBRANE PROTEIN (AFU_ORTHOLOGUE AFUA_5G11245)"/>
    <property type="match status" value="1"/>
</dbReference>
<feature type="transmembrane region" description="Helical" evidence="6">
    <location>
        <begin position="125"/>
        <end position="145"/>
    </location>
</feature>
<keyword evidence="3 6" id="KW-1133">Transmembrane helix</keyword>
<dbReference type="PANTHER" id="PTHR33048:SF146">
    <property type="entry name" value="INTEGRAL MEMBRANE PROTEIN"/>
    <property type="match status" value="1"/>
</dbReference>
<evidence type="ECO:0000259" key="7">
    <source>
        <dbReference type="Pfam" id="PF20684"/>
    </source>
</evidence>
<keyword evidence="9" id="KW-1185">Reference proteome</keyword>
<dbReference type="GeneID" id="19107270"/>
<evidence type="ECO:0000256" key="4">
    <source>
        <dbReference type="ARBA" id="ARBA00023136"/>
    </source>
</evidence>
<dbReference type="KEGG" id="bcom:BAUCODRAFT_116646"/>
<evidence type="ECO:0000256" key="1">
    <source>
        <dbReference type="ARBA" id="ARBA00004141"/>
    </source>
</evidence>
<organism evidence="8 9">
    <name type="scientific">Baudoinia panamericana (strain UAMH 10762)</name>
    <name type="common">Angels' share fungus</name>
    <name type="synonym">Baudoinia compniacensis (strain UAMH 10762)</name>
    <dbReference type="NCBI Taxonomy" id="717646"/>
    <lineage>
        <taxon>Eukaryota</taxon>
        <taxon>Fungi</taxon>
        <taxon>Dikarya</taxon>
        <taxon>Ascomycota</taxon>
        <taxon>Pezizomycotina</taxon>
        <taxon>Dothideomycetes</taxon>
        <taxon>Dothideomycetidae</taxon>
        <taxon>Mycosphaerellales</taxon>
        <taxon>Teratosphaeriaceae</taxon>
        <taxon>Baudoinia</taxon>
    </lineage>
</organism>
<evidence type="ECO:0000313" key="8">
    <source>
        <dbReference type="EMBL" id="EMC91707.1"/>
    </source>
</evidence>
<dbReference type="RefSeq" id="XP_007681182.1">
    <property type="nucleotide sequence ID" value="XM_007682992.1"/>
</dbReference>
<gene>
    <name evidence="8" type="ORF">BAUCODRAFT_116646</name>
</gene>
<accession>M2LCM0</accession>
<comment type="subcellular location">
    <subcellularLocation>
        <location evidence="1">Membrane</location>
        <topology evidence="1">Multi-pass membrane protein</topology>
    </subcellularLocation>
</comment>
<feature type="domain" description="Rhodopsin" evidence="7">
    <location>
        <begin position="30"/>
        <end position="164"/>
    </location>
</feature>
<keyword evidence="4 6" id="KW-0472">Membrane</keyword>
<keyword evidence="2 6" id="KW-0812">Transmembrane</keyword>
<dbReference type="OrthoDB" id="3650882at2759"/>
<proteinExistence type="inferred from homology"/>
<feature type="transmembrane region" description="Helical" evidence="6">
    <location>
        <begin position="12"/>
        <end position="34"/>
    </location>
</feature>
<evidence type="ECO:0000256" key="6">
    <source>
        <dbReference type="SAM" id="Phobius"/>
    </source>
</evidence>
<reference evidence="8 9" key="1">
    <citation type="journal article" date="2012" name="PLoS Pathog.">
        <title>Diverse lifestyles and strategies of plant pathogenesis encoded in the genomes of eighteen Dothideomycetes fungi.</title>
        <authorList>
            <person name="Ohm R.A."/>
            <person name="Feau N."/>
            <person name="Henrissat B."/>
            <person name="Schoch C.L."/>
            <person name="Horwitz B.A."/>
            <person name="Barry K.W."/>
            <person name="Condon B.J."/>
            <person name="Copeland A.C."/>
            <person name="Dhillon B."/>
            <person name="Glaser F."/>
            <person name="Hesse C.N."/>
            <person name="Kosti I."/>
            <person name="LaButti K."/>
            <person name="Lindquist E.A."/>
            <person name="Lucas S."/>
            <person name="Salamov A.A."/>
            <person name="Bradshaw R.E."/>
            <person name="Ciuffetti L."/>
            <person name="Hamelin R.C."/>
            <person name="Kema G.H.J."/>
            <person name="Lawrence C."/>
            <person name="Scott J.A."/>
            <person name="Spatafora J.W."/>
            <person name="Turgeon B.G."/>
            <person name="de Wit P.J.G.M."/>
            <person name="Zhong S."/>
            <person name="Goodwin S.B."/>
            <person name="Grigoriev I.V."/>
        </authorList>
    </citation>
    <scope>NUCLEOTIDE SEQUENCE [LARGE SCALE GENOMIC DNA]</scope>
    <source>
        <strain evidence="8 9">UAMH 10762</strain>
    </source>
</reference>
<dbReference type="InterPro" id="IPR052337">
    <property type="entry name" value="SAT4-like"/>
</dbReference>
<dbReference type="eggNOG" id="ENOG502SU7Y">
    <property type="taxonomic scope" value="Eukaryota"/>
</dbReference>